<dbReference type="InterPro" id="IPR023081">
    <property type="entry name" value="Cell_div_FtsB"/>
</dbReference>
<dbReference type="HAMAP" id="MF_00599">
    <property type="entry name" value="FtsB"/>
    <property type="match status" value="1"/>
</dbReference>
<feature type="topological domain" description="Periplasmic" evidence="7">
    <location>
        <begin position="22"/>
        <end position="115"/>
    </location>
</feature>
<keyword evidence="6 7" id="KW-0131">Cell cycle</keyword>
<feature type="topological domain" description="Cytoplasmic" evidence="7">
    <location>
        <begin position="1"/>
        <end position="3"/>
    </location>
</feature>
<keyword evidence="4 7" id="KW-1133">Transmembrane helix</keyword>
<evidence type="ECO:0000256" key="5">
    <source>
        <dbReference type="ARBA" id="ARBA00023136"/>
    </source>
</evidence>
<comment type="subunit">
    <text evidence="7">Part of a complex composed of FtsB, FtsL and FtsQ.</text>
</comment>
<protein>
    <recommendedName>
        <fullName evidence="7">Cell division protein FtsB</fullName>
    </recommendedName>
</protein>
<evidence type="ECO:0000313" key="9">
    <source>
        <dbReference type="Proteomes" id="UP001198034"/>
    </source>
</evidence>
<comment type="subcellular location">
    <subcellularLocation>
        <location evidence="7">Cell inner membrane</location>
        <topology evidence="7">Single-pass type II membrane protein</topology>
    </subcellularLocation>
    <text evidence="7">Localizes to the division septum.</text>
</comment>
<comment type="similarity">
    <text evidence="7">Belongs to the FtsB family.</text>
</comment>
<feature type="coiled-coil region" evidence="7">
    <location>
        <begin position="36"/>
        <end position="70"/>
    </location>
</feature>
<evidence type="ECO:0000256" key="2">
    <source>
        <dbReference type="ARBA" id="ARBA00022618"/>
    </source>
</evidence>
<evidence type="ECO:0000256" key="7">
    <source>
        <dbReference type="HAMAP-Rule" id="MF_00599"/>
    </source>
</evidence>
<dbReference type="GO" id="GO:0051301">
    <property type="term" value="P:cell division"/>
    <property type="evidence" value="ECO:0007669"/>
    <property type="project" value="UniProtKB-KW"/>
</dbReference>
<dbReference type="Proteomes" id="UP001198034">
    <property type="component" value="Unassembled WGS sequence"/>
</dbReference>
<keyword evidence="7" id="KW-0997">Cell inner membrane</keyword>
<proteinExistence type="inferred from homology"/>
<comment type="function">
    <text evidence="7">Essential cell division protein. May link together the upstream cell division proteins, which are predominantly cytoplasmic, with the downstream cell division proteins, which are predominantly periplasmic.</text>
</comment>
<organism evidence="8 9">
    <name type="scientific">Deefgea salmonis</name>
    <dbReference type="NCBI Taxonomy" id="2875502"/>
    <lineage>
        <taxon>Bacteria</taxon>
        <taxon>Pseudomonadati</taxon>
        <taxon>Pseudomonadota</taxon>
        <taxon>Betaproteobacteria</taxon>
        <taxon>Neisseriales</taxon>
        <taxon>Chitinibacteraceae</taxon>
        <taxon>Deefgea</taxon>
    </lineage>
</organism>
<evidence type="ECO:0000256" key="3">
    <source>
        <dbReference type="ARBA" id="ARBA00022692"/>
    </source>
</evidence>
<keyword evidence="5 7" id="KW-0472">Membrane</keyword>
<dbReference type="EMBL" id="JAJAWG010000001">
    <property type="protein sequence ID" value="MCB5194957.1"/>
    <property type="molecule type" value="Genomic_DNA"/>
</dbReference>
<keyword evidence="1 7" id="KW-1003">Cell membrane</keyword>
<evidence type="ECO:0000256" key="6">
    <source>
        <dbReference type="ARBA" id="ARBA00023306"/>
    </source>
</evidence>
<dbReference type="Pfam" id="PF04977">
    <property type="entry name" value="DivIC"/>
    <property type="match status" value="1"/>
</dbReference>
<dbReference type="RefSeq" id="WP_226762775.1">
    <property type="nucleotide sequence ID" value="NZ_JAJAWG010000001.1"/>
</dbReference>
<keyword evidence="7" id="KW-0175">Coiled coil</keyword>
<keyword evidence="2 7" id="KW-0132">Cell division</keyword>
<dbReference type="NCBIfam" id="NF002058">
    <property type="entry name" value="PRK00888.1"/>
    <property type="match status" value="1"/>
</dbReference>
<evidence type="ECO:0000256" key="4">
    <source>
        <dbReference type="ARBA" id="ARBA00022989"/>
    </source>
</evidence>
<evidence type="ECO:0000313" key="8">
    <source>
        <dbReference type="EMBL" id="MCB5194957.1"/>
    </source>
</evidence>
<name>A0ABS8BGV9_9NEIS</name>
<dbReference type="InterPro" id="IPR007060">
    <property type="entry name" value="FtsL/DivIC"/>
</dbReference>
<dbReference type="PANTHER" id="PTHR37485">
    <property type="entry name" value="CELL DIVISION PROTEIN FTSB"/>
    <property type="match status" value="1"/>
</dbReference>
<keyword evidence="9" id="KW-1185">Reference proteome</keyword>
<comment type="caution">
    <text evidence="8">The sequence shown here is derived from an EMBL/GenBank/DDBJ whole genome shotgun (WGS) entry which is preliminary data.</text>
</comment>
<accession>A0ABS8BGV9</accession>
<gene>
    <name evidence="7 8" type="primary">ftsB</name>
    <name evidence="8" type="ORF">LG219_01455</name>
</gene>
<evidence type="ECO:0000256" key="1">
    <source>
        <dbReference type="ARBA" id="ARBA00022475"/>
    </source>
</evidence>
<reference evidence="8 9" key="1">
    <citation type="submission" date="2021-10" db="EMBL/GenBank/DDBJ databases">
        <authorList>
            <person name="Chen M."/>
        </authorList>
    </citation>
    <scope>NUCLEOTIDE SEQUENCE [LARGE SCALE GENOMIC DNA]</scope>
    <source>
        <strain evidence="8 9">H3-26</strain>
    </source>
</reference>
<sequence>MRILAIFFAIVIAALQWPLWVGKGSWLRVWQLDSQLSQHRESNTKLKERNEALEAEVQDLKNGTDAIEERARNELGMIRQGEVFFQVLDQSPVNISAIKPSISNTAASKSSTKAY</sequence>
<dbReference type="PANTHER" id="PTHR37485:SF1">
    <property type="entry name" value="CELL DIVISION PROTEIN FTSB"/>
    <property type="match status" value="1"/>
</dbReference>
<keyword evidence="3 7" id="KW-0812">Transmembrane</keyword>